<dbReference type="Proteomes" id="UP000075324">
    <property type="component" value="Unassembled WGS sequence"/>
</dbReference>
<evidence type="ECO:0000313" key="5">
    <source>
        <dbReference type="Proteomes" id="UP000075324"/>
    </source>
</evidence>
<protein>
    <recommendedName>
        <fullName evidence="3">VTT domain-containing protein</fullName>
    </recommendedName>
</protein>
<feature type="transmembrane region" description="Helical" evidence="2">
    <location>
        <begin position="165"/>
        <end position="187"/>
    </location>
</feature>
<dbReference type="InterPro" id="IPR032816">
    <property type="entry name" value="VTT_dom"/>
</dbReference>
<comment type="similarity">
    <text evidence="1">Belongs to the DedA family.</text>
</comment>
<proteinExistence type="inferred from homology"/>
<evidence type="ECO:0000256" key="2">
    <source>
        <dbReference type="SAM" id="Phobius"/>
    </source>
</evidence>
<dbReference type="PATRIC" id="fig|153151.4.peg.1052"/>
<feature type="transmembrane region" description="Helical" evidence="2">
    <location>
        <begin position="12"/>
        <end position="30"/>
    </location>
</feature>
<dbReference type="InterPro" id="IPR051311">
    <property type="entry name" value="DedA_domain"/>
</dbReference>
<feature type="transmembrane region" description="Helical" evidence="2">
    <location>
        <begin position="136"/>
        <end position="159"/>
    </location>
</feature>
<dbReference type="RefSeq" id="WP_062678771.1">
    <property type="nucleotide sequence ID" value="NZ_LQYW01000138.1"/>
</dbReference>
<evidence type="ECO:0000256" key="1">
    <source>
        <dbReference type="ARBA" id="ARBA00010792"/>
    </source>
</evidence>
<gene>
    <name evidence="4" type="ORF">B4110_0250</name>
</gene>
<evidence type="ECO:0000259" key="3">
    <source>
        <dbReference type="Pfam" id="PF09335"/>
    </source>
</evidence>
<dbReference type="PANTHER" id="PTHR42709">
    <property type="entry name" value="ALKALINE PHOSPHATASE LIKE PROTEIN"/>
    <property type="match status" value="1"/>
</dbReference>
<dbReference type="EMBL" id="LQYW01000138">
    <property type="protein sequence ID" value="KYD25313.1"/>
    <property type="molecule type" value="Genomic_DNA"/>
</dbReference>
<sequence length="198" mass="22797">MDTSILFSYVQSYGYVIIFLFLFFGIVGIPAPEESLLFFLGIVIARKQLLWEYCFIVSWGGVVIGMIVAYGIGRFLGAPFIKRYGKYVGMKEEKWERTRKLFHRYGKWVILFGYYVPGVRQISPYMAGVIRFPFRLFLLLASVGAAIWVIPIIVVGMLLGQHVQIPLIYFPMIGIVLFLLFLLGVWVGQQFRKKSLEN</sequence>
<feature type="domain" description="VTT" evidence="3">
    <location>
        <begin position="32"/>
        <end position="156"/>
    </location>
</feature>
<dbReference type="Pfam" id="PF09335">
    <property type="entry name" value="VTT_dom"/>
    <property type="match status" value="1"/>
</dbReference>
<accession>A0A150MLE3</accession>
<keyword evidence="2" id="KW-1133">Transmembrane helix</keyword>
<evidence type="ECO:0000313" key="4">
    <source>
        <dbReference type="EMBL" id="KYD25313.1"/>
    </source>
</evidence>
<dbReference type="GO" id="GO:0005886">
    <property type="term" value="C:plasma membrane"/>
    <property type="evidence" value="ECO:0007669"/>
    <property type="project" value="TreeGrafter"/>
</dbReference>
<dbReference type="PANTHER" id="PTHR42709:SF9">
    <property type="entry name" value="ALKALINE PHOSPHATASE LIKE PROTEIN"/>
    <property type="match status" value="1"/>
</dbReference>
<comment type="caution">
    <text evidence="4">The sequence shown here is derived from an EMBL/GenBank/DDBJ whole genome shotgun (WGS) entry which is preliminary data.</text>
</comment>
<feature type="transmembrane region" description="Helical" evidence="2">
    <location>
        <begin position="50"/>
        <end position="73"/>
    </location>
</feature>
<organism evidence="4 5">
    <name type="scientific">Parageobacillus toebii</name>
    <dbReference type="NCBI Taxonomy" id="153151"/>
    <lineage>
        <taxon>Bacteria</taxon>
        <taxon>Bacillati</taxon>
        <taxon>Bacillota</taxon>
        <taxon>Bacilli</taxon>
        <taxon>Bacillales</taxon>
        <taxon>Anoxybacillaceae</taxon>
        <taxon>Parageobacillus</taxon>
    </lineage>
</organism>
<keyword evidence="2" id="KW-0812">Transmembrane</keyword>
<reference evidence="4 5" key="1">
    <citation type="submission" date="2016-01" db="EMBL/GenBank/DDBJ databases">
        <title>Draft Genome Sequences of Seven Thermophilic Sporeformers Isolated from Foods.</title>
        <authorList>
            <person name="Berendsen E.M."/>
            <person name="Wells-Bennik M.H."/>
            <person name="Krawcyk A.O."/>
            <person name="De Jong A."/>
            <person name="Holsappel S."/>
            <person name="Eijlander R.T."/>
            <person name="Kuipers O.P."/>
        </authorList>
    </citation>
    <scope>NUCLEOTIDE SEQUENCE [LARGE SCALE GENOMIC DNA]</scope>
    <source>
        <strain evidence="4 5">B4110</strain>
    </source>
</reference>
<name>A0A150MLE3_9BACL</name>
<dbReference type="AlphaFoldDB" id="A0A150MLE3"/>
<keyword evidence="2" id="KW-0472">Membrane</keyword>